<evidence type="ECO:0000259" key="1">
    <source>
        <dbReference type="PROSITE" id="PS51390"/>
    </source>
</evidence>
<dbReference type="AlphaFoldDB" id="A0A914Z461"/>
<feature type="domain" description="WAP" evidence="1">
    <location>
        <begin position="147"/>
        <end position="203"/>
    </location>
</feature>
<protein>
    <submittedName>
        <fullName evidence="3">WAP domain-containing protein</fullName>
    </submittedName>
</protein>
<organism evidence="2 3">
    <name type="scientific">Panagrolaimus superbus</name>
    <dbReference type="NCBI Taxonomy" id="310955"/>
    <lineage>
        <taxon>Eukaryota</taxon>
        <taxon>Metazoa</taxon>
        <taxon>Ecdysozoa</taxon>
        <taxon>Nematoda</taxon>
        <taxon>Chromadorea</taxon>
        <taxon>Rhabditida</taxon>
        <taxon>Tylenchina</taxon>
        <taxon>Panagrolaimomorpha</taxon>
        <taxon>Panagrolaimoidea</taxon>
        <taxon>Panagrolaimidae</taxon>
        <taxon>Panagrolaimus</taxon>
    </lineage>
</organism>
<proteinExistence type="predicted"/>
<accession>A0A914Z461</accession>
<dbReference type="Proteomes" id="UP000887577">
    <property type="component" value="Unplaced"/>
</dbReference>
<dbReference type="GO" id="GO:0005576">
    <property type="term" value="C:extracellular region"/>
    <property type="evidence" value="ECO:0007669"/>
    <property type="project" value="InterPro"/>
</dbReference>
<name>A0A914Z461_9BILA</name>
<dbReference type="GO" id="GO:0030414">
    <property type="term" value="F:peptidase inhibitor activity"/>
    <property type="evidence" value="ECO:0007669"/>
    <property type="project" value="InterPro"/>
</dbReference>
<keyword evidence="2" id="KW-1185">Reference proteome</keyword>
<dbReference type="WBParaSite" id="PSU_v2.g5045.t1">
    <property type="protein sequence ID" value="PSU_v2.g5045.t1"/>
    <property type="gene ID" value="PSU_v2.g5045"/>
</dbReference>
<dbReference type="PANTHER" id="PTHR36938:SF2">
    <property type="entry name" value="WAP DOMAIN-CONTAINING PROTEIN"/>
    <property type="match status" value="1"/>
</dbReference>
<evidence type="ECO:0000313" key="3">
    <source>
        <dbReference type="WBParaSite" id="PSU_v2.g5045.t1"/>
    </source>
</evidence>
<sequence length="285" mass="32973">MTLCEYYSNLGIYKPECHPLYLTHNNIDEVEEVEEEEPHSQYHQHQQSLPQYNYNFQKQEEQSSSPFQFSFHHLPSIQFDKSRYRSSVENRYKSTENRYRSTENEVENILPDYEEYGLCTGFFHMCYESDKCESGTICSQLQTTKQCCTAPGSQCPSPTELNFNCRKINPTSWCFSDNDCNSQRTHKQMCCPTGCNYNICIPQKQHIPPNVGFHNIARSAKMLSPDCPDPFGIPMRCHQNNPTNWCQTHNDCPSAQNALNPRRCCPTPCGYNACFIRFGGTWVIG</sequence>
<dbReference type="PANTHER" id="PTHR36938">
    <property type="entry name" value="PROTEIN CBG26935"/>
    <property type="match status" value="1"/>
</dbReference>
<evidence type="ECO:0000313" key="2">
    <source>
        <dbReference type="Proteomes" id="UP000887577"/>
    </source>
</evidence>
<dbReference type="InterPro" id="IPR008197">
    <property type="entry name" value="WAP_dom"/>
</dbReference>
<dbReference type="PROSITE" id="PS51390">
    <property type="entry name" value="WAP"/>
    <property type="match status" value="1"/>
</dbReference>
<reference evidence="3" key="1">
    <citation type="submission" date="2022-11" db="UniProtKB">
        <authorList>
            <consortium name="WormBaseParasite"/>
        </authorList>
    </citation>
    <scope>IDENTIFICATION</scope>
</reference>